<accession>A0ABT7UAS6</accession>
<organism evidence="2 3">
    <name type="scientific">Amedibacillus dolichus</name>
    <dbReference type="NCBI Taxonomy" id="31971"/>
    <lineage>
        <taxon>Bacteria</taxon>
        <taxon>Bacillati</taxon>
        <taxon>Bacillota</taxon>
        <taxon>Erysipelotrichia</taxon>
        <taxon>Erysipelotrichales</taxon>
        <taxon>Erysipelotrichaceae</taxon>
        <taxon>Amedibacillus</taxon>
    </lineage>
</organism>
<dbReference type="Pfam" id="PF04073">
    <property type="entry name" value="tRNA_edit"/>
    <property type="match status" value="1"/>
</dbReference>
<dbReference type="PANTHER" id="PTHR30411:SF1">
    <property type="entry name" value="CYTOPLASMIC PROTEIN"/>
    <property type="match status" value="1"/>
</dbReference>
<reference evidence="2" key="1">
    <citation type="submission" date="2023-06" db="EMBL/GenBank/DDBJ databases">
        <title>Identification and characterization of horizontal gene transfer across gut microbiota members of farm animals based on homology search.</title>
        <authorList>
            <person name="Schwarzerova J."/>
            <person name="Nykrynova M."/>
            <person name="Jureckova K."/>
            <person name="Cejkova D."/>
            <person name="Rychlik I."/>
        </authorList>
    </citation>
    <scope>NUCLEOTIDE SEQUENCE</scope>
    <source>
        <strain evidence="2">ET39</strain>
    </source>
</reference>
<dbReference type="RefSeq" id="WP_289606535.1">
    <property type="nucleotide sequence ID" value="NZ_JAUDCG010000001.1"/>
</dbReference>
<evidence type="ECO:0000313" key="3">
    <source>
        <dbReference type="Proteomes" id="UP001529340"/>
    </source>
</evidence>
<dbReference type="Proteomes" id="UP001529340">
    <property type="component" value="Unassembled WGS sequence"/>
</dbReference>
<proteinExistence type="predicted"/>
<dbReference type="CDD" id="cd04333">
    <property type="entry name" value="ProX_deacylase"/>
    <property type="match status" value="1"/>
</dbReference>
<feature type="domain" description="YbaK/aminoacyl-tRNA synthetase-associated" evidence="1">
    <location>
        <begin position="26"/>
        <end position="141"/>
    </location>
</feature>
<protein>
    <submittedName>
        <fullName evidence="2">YbaK/EbsC family protein</fullName>
    </submittedName>
</protein>
<dbReference type="InterPro" id="IPR007214">
    <property type="entry name" value="YbaK/aa-tRNA-synth-assoc-dom"/>
</dbReference>
<dbReference type="PANTHER" id="PTHR30411">
    <property type="entry name" value="CYTOPLASMIC PROTEIN"/>
    <property type="match status" value="1"/>
</dbReference>
<comment type="caution">
    <text evidence="2">The sequence shown here is derived from an EMBL/GenBank/DDBJ whole genome shotgun (WGS) entry which is preliminary data.</text>
</comment>
<evidence type="ECO:0000259" key="1">
    <source>
        <dbReference type="Pfam" id="PF04073"/>
    </source>
</evidence>
<gene>
    <name evidence="2" type="ORF">QUV96_00220</name>
</gene>
<dbReference type="InterPro" id="IPR036754">
    <property type="entry name" value="YbaK/aa-tRNA-synt-asso_dom_sf"/>
</dbReference>
<evidence type="ECO:0000313" key="2">
    <source>
        <dbReference type="EMBL" id="MDM8156058.1"/>
    </source>
</evidence>
<name>A0ABT7UAS6_9FIRM</name>
<keyword evidence="3" id="KW-1185">Reference proteome</keyword>
<sequence>MAIECVREYLRAYGREQDIIELDTSSATVELAAAALHTKPERIAKSLSFMGKEQPFIVVCAGDCKVDNHKFKETFHVKAKMLKGDEVERCTNHAIGGVCPFAVPEGTAIYLDASLRRFDHVFPACGSANSAIRVSCEELETLVPRARWVDVCKQEAPQPAD</sequence>
<dbReference type="EMBL" id="JAUDCG010000001">
    <property type="protein sequence ID" value="MDM8156058.1"/>
    <property type="molecule type" value="Genomic_DNA"/>
</dbReference>
<dbReference type="Gene3D" id="3.90.960.10">
    <property type="entry name" value="YbaK/aminoacyl-tRNA synthetase-associated domain"/>
    <property type="match status" value="1"/>
</dbReference>
<reference evidence="2" key="2">
    <citation type="submission" date="2023-06" db="EMBL/GenBank/DDBJ databases">
        <authorList>
            <person name="Zeman M."/>
            <person name="Kubasova T."/>
            <person name="Jahodarova E."/>
            <person name="Nykrynova M."/>
            <person name="Rychlik I."/>
        </authorList>
    </citation>
    <scope>NUCLEOTIDE SEQUENCE</scope>
    <source>
        <strain evidence="2">ET39</strain>
    </source>
</reference>
<dbReference type="SUPFAM" id="SSF55826">
    <property type="entry name" value="YbaK/ProRS associated domain"/>
    <property type="match status" value="1"/>
</dbReference>